<dbReference type="GO" id="GO:0019210">
    <property type="term" value="F:kinase inhibitor activity"/>
    <property type="evidence" value="ECO:0007669"/>
    <property type="project" value="InterPro"/>
</dbReference>
<dbReference type="AlphaFoldDB" id="A0A7N0SXI9"/>
<dbReference type="EnsemblPlants" id="Kaladp0011s1232.1.v1.1">
    <property type="protein sequence ID" value="Kaladp0011s1232.1.v1.1.CDS.1"/>
    <property type="gene ID" value="Kaladp0011s1232.v1.1"/>
</dbReference>
<reference evidence="2" key="1">
    <citation type="submission" date="2021-01" db="UniProtKB">
        <authorList>
            <consortium name="EnsemblPlants"/>
        </authorList>
    </citation>
    <scope>IDENTIFICATION</scope>
</reference>
<dbReference type="OMA" id="KMRFDVS"/>
<evidence type="ECO:0000256" key="1">
    <source>
        <dbReference type="SAM" id="MobiDB-lite"/>
    </source>
</evidence>
<dbReference type="GO" id="GO:0005886">
    <property type="term" value="C:plasma membrane"/>
    <property type="evidence" value="ECO:0007669"/>
    <property type="project" value="InterPro"/>
</dbReference>
<feature type="region of interest" description="Disordered" evidence="1">
    <location>
        <begin position="215"/>
        <end position="293"/>
    </location>
</feature>
<dbReference type="InterPro" id="IPR039620">
    <property type="entry name" value="BKI1/MAKR1/3/4"/>
</dbReference>
<proteinExistence type="predicted"/>
<sequence>MYKDEKPKKRDLWRFLSTDSISPPTHITILYSILLSSPEKFFISHYLPHMAAATQPAPLPNPYNILEQSNNLKQIKTSRHGEQEEEEQEAFEYNHRADEPPQPSRGGSSRGSLSSSPSHEFSFTVCSLYTSPSPISSAAYYKNDVSRESSGLTHTSSISAAATAIDLSPADEIFFHGHLLPLHLLSGGHLSVSPRSSTNSLDSFTLPITSFSTLNPSNDSSSSSVDHSAQDRALDSSIDKPKSRSFSLFRNHATTAKSRKSPERQETYENMSSKPHHDNPTNQHHPKNTNLNKTKFDLSNAIKRYAKLVRPLLVFKPGSSNSITSRRESGVHQMTRGQTFSYSGNLSNKQRADHQVLRGRFSAPASMRTSPTNSGMFLEASARSNNSNSSSSCNSDSTMEELQAAIQAAIAHCKNSSIAAAAAAAKDKI</sequence>
<feature type="region of interest" description="Disordered" evidence="1">
    <location>
        <begin position="76"/>
        <end position="115"/>
    </location>
</feature>
<evidence type="ECO:0008006" key="4">
    <source>
        <dbReference type="Google" id="ProtNLM"/>
    </source>
</evidence>
<feature type="compositionally biased region" description="Low complexity" evidence="1">
    <location>
        <begin position="104"/>
        <end position="115"/>
    </location>
</feature>
<evidence type="ECO:0000313" key="2">
    <source>
        <dbReference type="EnsemblPlants" id="Kaladp0011s1232.1.v1.1.CDS.1"/>
    </source>
</evidence>
<dbReference type="PANTHER" id="PTHR33312">
    <property type="entry name" value="MEMBRANE-ASSOCIATED KINASE REGULATOR 4-RELATED"/>
    <property type="match status" value="1"/>
</dbReference>
<dbReference type="Proteomes" id="UP000594263">
    <property type="component" value="Unplaced"/>
</dbReference>
<organism evidence="2 3">
    <name type="scientific">Kalanchoe fedtschenkoi</name>
    <name type="common">Lavender scallops</name>
    <name type="synonym">South American air plant</name>
    <dbReference type="NCBI Taxonomy" id="63787"/>
    <lineage>
        <taxon>Eukaryota</taxon>
        <taxon>Viridiplantae</taxon>
        <taxon>Streptophyta</taxon>
        <taxon>Embryophyta</taxon>
        <taxon>Tracheophyta</taxon>
        <taxon>Spermatophyta</taxon>
        <taxon>Magnoliopsida</taxon>
        <taxon>eudicotyledons</taxon>
        <taxon>Gunneridae</taxon>
        <taxon>Pentapetalae</taxon>
        <taxon>Saxifragales</taxon>
        <taxon>Crassulaceae</taxon>
        <taxon>Kalanchoe</taxon>
    </lineage>
</organism>
<feature type="compositionally biased region" description="Polar residues" evidence="1">
    <location>
        <begin position="244"/>
        <end position="256"/>
    </location>
</feature>
<evidence type="ECO:0000313" key="3">
    <source>
        <dbReference type="Proteomes" id="UP000594263"/>
    </source>
</evidence>
<dbReference type="Gramene" id="Kaladp0011s1232.1.v1.1">
    <property type="protein sequence ID" value="Kaladp0011s1232.1.v1.1.CDS.1"/>
    <property type="gene ID" value="Kaladp0011s1232.v1.1"/>
</dbReference>
<protein>
    <recommendedName>
        <fullName evidence="4">BRI1 kinase inhibitor 1</fullName>
    </recommendedName>
</protein>
<keyword evidence="3" id="KW-1185">Reference proteome</keyword>
<feature type="compositionally biased region" description="Polar residues" evidence="1">
    <location>
        <begin position="280"/>
        <end position="293"/>
    </location>
</feature>
<name>A0A7N0SXI9_KALFE</name>
<accession>A0A7N0SXI9</accession>
<feature type="compositionally biased region" description="Basic and acidic residues" evidence="1">
    <location>
        <begin position="228"/>
        <end position="242"/>
    </location>
</feature>
<dbReference type="PANTHER" id="PTHR33312:SF19">
    <property type="entry name" value="BRI1 KINASE INHIBITOR 1"/>
    <property type="match status" value="1"/>
</dbReference>
<feature type="compositionally biased region" description="Low complexity" evidence="1">
    <location>
        <begin position="215"/>
        <end position="227"/>
    </location>
</feature>